<evidence type="ECO:0000313" key="8">
    <source>
        <dbReference type="Proteomes" id="UP000615446"/>
    </source>
</evidence>
<evidence type="ECO:0000313" key="7">
    <source>
        <dbReference type="EMBL" id="GES92566.1"/>
    </source>
</evidence>
<proteinExistence type="inferred from homology"/>
<dbReference type="PANTHER" id="PTHR11960">
    <property type="entry name" value="EUKARYOTIC TRANSLATION INITIATION FACTOR 4E RELATED"/>
    <property type="match status" value="1"/>
</dbReference>
<dbReference type="Proteomes" id="UP000615446">
    <property type="component" value="Unassembled WGS sequence"/>
</dbReference>
<dbReference type="EMBL" id="BLAL01000215">
    <property type="protein sequence ID" value="GES92566.1"/>
    <property type="molecule type" value="Genomic_DNA"/>
</dbReference>
<protein>
    <submittedName>
        <fullName evidence="7">Eukaryotic translation initiation factor 4E</fullName>
    </submittedName>
</protein>
<dbReference type="Pfam" id="PF01652">
    <property type="entry name" value="IF4E"/>
    <property type="match status" value="1"/>
</dbReference>
<dbReference type="AlphaFoldDB" id="A0A8H3LUW6"/>
<sequence length="325" mass="37382">MTDNDNAIPVEEVNHEIRDYEDTENENVSSAFPFDEEMRTVFNDPVNFNVKHPLFNAWTLWFDNPGKKANTASWSQNLKELITFDSVEEFWGVYNNVAKAIDLSPGSNYHLFKRGIKPMWEDPVNELGGKWVIQFPRNKTGEDINTLWLYTMLACIGEGFDYADEVCGAVVSVRKIFYRISLWTRTSNNREICETLGRQLKQTLGLTSVQQLEFQPHSDSIKSGNHNKEHFFIKNILVLLAVSLIKSSLFGKNLTDNIGRYDNNDYILLLILYQPPLPPLNLRQCKTPCALIDDGLCDFNKIVISDAAIMSISHYYTNKQNFIYE</sequence>
<reference evidence="7" key="1">
    <citation type="submission" date="2019-10" db="EMBL/GenBank/DDBJ databases">
        <title>Conservation and host-specific expression of non-tandemly repeated heterogenous ribosome RNA gene in arbuscular mycorrhizal fungi.</title>
        <authorList>
            <person name="Maeda T."/>
            <person name="Kobayashi Y."/>
            <person name="Nakagawa T."/>
            <person name="Ezawa T."/>
            <person name="Yamaguchi K."/>
            <person name="Bino T."/>
            <person name="Nishimoto Y."/>
            <person name="Shigenobu S."/>
            <person name="Kawaguchi M."/>
        </authorList>
    </citation>
    <scope>NUCLEOTIDE SEQUENCE</scope>
    <source>
        <strain evidence="7">HR1</strain>
    </source>
</reference>
<dbReference type="GO" id="GO:0003743">
    <property type="term" value="F:translation initiation factor activity"/>
    <property type="evidence" value="ECO:0007669"/>
    <property type="project" value="UniProtKB-KW"/>
</dbReference>
<accession>A0A8H3LUW6</accession>
<comment type="caution">
    <text evidence="7">The sequence shown here is derived from an EMBL/GenBank/DDBJ whole genome shotgun (WGS) entry which is preliminary data.</text>
</comment>
<keyword evidence="5 6" id="KW-0648">Protein biosynthesis</keyword>
<dbReference type="InterPro" id="IPR001040">
    <property type="entry name" value="TIF_eIF_4E"/>
</dbReference>
<keyword evidence="3" id="KW-0810">Translation regulation</keyword>
<gene>
    <name evidence="7" type="ORF">RCL2_001933900</name>
</gene>
<evidence type="ECO:0000256" key="5">
    <source>
        <dbReference type="ARBA" id="ARBA00022917"/>
    </source>
</evidence>
<evidence type="ECO:0000256" key="4">
    <source>
        <dbReference type="ARBA" id="ARBA00022884"/>
    </source>
</evidence>
<comment type="similarity">
    <text evidence="1 6">Belongs to the eukaryotic initiation factor 4E family.</text>
</comment>
<evidence type="ECO:0000256" key="3">
    <source>
        <dbReference type="ARBA" id="ARBA00022845"/>
    </source>
</evidence>
<dbReference type="GO" id="GO:0006417">
    <property type="term" value="P:regulation of translation"/>
    <property type="evidence" value="ECO:0007669"/>
    <property type="project" value="UniProtKB-KW"/>
</dbReference>
<organism evidence="7 8">
    <name type="scientific">Rhizophagus clarus</name>
    <dbReference type="NCBI Taxonomy" id="94130"/>
    <lineage>
        <taxon>Eukaryota</taxon>
        <taxon>Fungi</taxon>
        <taxon>Fungi incertae sedis</taxon>
        <taxon>Mucoromycota</taxon>
        <taxon>Glomeromycotina</taxon>
        <taxon>Glomeromycetes</taxon>
        <taxon>Glomerales</taxon>
        <taxon>Glomeraceae</taxon>
        <taxon>Rhizophagus</taxon>
    </lineage>
</organism>
<dbReference type="GO" id="GO:0016281">
    <property type="term" value="C:eukaryotic translation initiation factor 4F complex"/>
    <property type="evidence" value="ECO:0007669"/>
    <property type="project" value="TreeGrafter"/>
</dbReference>
<keyword evidence="4 6" id="KW-0694">RNA-binding</keyword>
<dbReference type="InterPro" id="IPR023398">
    <property type="entry name" value="TIF_eIF4e-like"/>
</dbReference>
<name>A0A8H3LUW6_9GLOM</name>
<evidence type="ECO:0000256" key="6">
    <source>
        <dbReference type="RuleBase" id="RU004374"/>
    </source>
</evidence>
<dbReference type="GO" id="GO:0000340">
    <property type="term" value="F:RNA 7-methylguanosine cap binding"/>
    <property type="evidence" value="ECO:0007669"/>
    <property type="project" value="TreeGrafter"/>
</dbReference>
<dbReference type="OrthoDB" id="590761at2759"/>
<dbReference type="PANTHER" id="PTHR11960:SF8">
    <property type="entry name" value="EUKARYOTIC TRANSLATION INITIATION FACTOR 4E1-RELATED"/>
    <property type="match status" value="1"/>
</dbReference>
<dbReference type="Gene3D" id="3.30.760.10">
    <property type="entry name" value="RNA Cap, Translation Initiation Factor Eif4e"/>
    <property type="match status" value="1"/>
</dbReference>
<evidence type="ECO:0000256" key="1">
    <source>
        <dbReference type="ARBA" id="ARBA00009860"/>
    </source>
</evidence>
<evidence type="ECO:0000256" key="2">
    <source>
        <dbReference type="ARBA" id="ARBA00022540"/>
    </source>
</evidence>
<keyword evidence="2 6" id="KW-0396">Initiation factor</keyword>
<dbReference type="SUPFAM" id="SSF55418">
    <property type="entry name" value="eIF4e-like"/>
    <property type="match status" value="1"/>
</dbReference>